<protein>
    <submittedName>
        <fullName evidence="2">Uncharacterized protein</fullName>
    </submittedName>
</protein>
<keyword evidence="1" id="KW-0175">Coiled coil</keyword>
<dbReference type="EMBL" id="JX684082">
    <property type="protein sequence ID" value="AGF93129.1"/>
    <property type="molecule type" value="Genomic_DNA"/>
</dbReference>
<evidence type="ECO:0000256" key="1">
    <source>
        <dbReference type="SAM" id="Coils"/>
    </source>
</evidence>
<dbReference type="AlphaFoldDB" id="M1PVG0"/>
<feature type="coiled-coil region" evidence="1">
    <location>
        <begin position="75"/>
        <end position="102"/>
    </location>
</feature>
<sequence>MWLSENFGSEVRGGENKKYQVTDNGFEILDRVHQLEQKEGMEVNSALEQVKEELTAKETSKDVDIKKETEDSKYVSLLEERVEELKQDKKRLQEKVDDMERRLLPSGPGERKSLMERIREWWISG</sequence>
<evidence type="ECO:0000313" key="2">
    <source>
        <dbReference type="EMBL" id="AGF93129.1"/>
    </source>
</evidence>
<proteinExistence type="predicted"/>
<organism evidence="2">
    <name type="scientific">uncultured organism</name>
    <dbReference type="NCBI Taxonomy" id="155900"/>
    <lineage>
        <taxon>unclassified sequences</taxon>
        <taxon>environmental samples</taxon>
    </lineage>
</organism>
<gene>
    <name evidence="2" type="ORF">FLSS-17_0037</name>
</gene>
<accession>M1PVG0</accession>
<reference evidence="2" key="1">
    <citation type="journal article" date="2013" name="Syst. Appl. Microbiol.">
        <title>New insights into the archaeal diversity of a hypersaline microbial mat obtained by a metagenomic approach.</title>
        <authorList>
            <person name="Lopez-Lopez A."/>
            <person name="Richter M."/>
            <person name="Pena A."/>
            <person name="Tamames J."/>
            <person name="Rossello-Mora R."/>
        </authorList>
    </citation>
    <scope>NUCLEOTIDE SEQUENCE</scope>
</reference>
<name>M1PVG0_9ZZZZ</name>